<evidence type="ECO:0000256" key="1">
    <source>
        <dbReference type="ARBA" id="ARBA00004651"/>
    </source>
</evidence>
<feature type="transmembrane region" description="Helical" evidence="6">
    <location>
        <begin position="383"/>
        <end position="403"/>
    </location>
</feature>
<evidence type="ECO:0000256" key="4">
    <source>
        <dbReference type="ARBA" id="ARBA00022989"/>
    </source>
</evidence>
<feature type="transmembrane region" description="Helical" evidence="6">
    <location>
        <begin position="168"/>
        <end position="186"/>
    </location>
</feature>
<organism evidence="7 8">
    <name type="scientific">Qipengyuania nanhaisediminis</name>
    <dbReference type="NCBI Taxonomy" id="604088"/>
    <lineage>
        <taxon>Bacteria</taxon>
        <taxon>Pseudomonadati</taxon>
        <taxon>Pseudomonadota</taxon>
        <taxon>Alphaproteobacteria</taxon>
        <taxon>Sphingomonadales</taxon>
        <taxon>Erythrobacteraceae</taxon>
        <taxon>Qipengyuania</taxon>
    </lineage>
</organism>
<dbReference type="RefSeq" id="WP_090479392.1">
    <property type="nucleotide sequence ID" value="NZ_FOWZ01000002.1"/>
</dbReference>
<evidence type="ECO:0000256" key="6">
    <source>
        <dbReference type="SAM" id="Phobius"/>
    </source>
</evidence>
<dbReference type="STRING" id="604088.SAMN04488060_1482"/>
<feature type="transmembrane region" description="Helical" evidence="6">
    <location>
        <begin position="53"/>
        <end position="74"/>
    </location>
</feature>
<keyword evidence="4 6" id="KW-1133">Transmembrane helix</keyword>
<feature type="transmembrane region" description="Helical" evidence="6">
    <location>
        <begin position="409"/>
        <end position="433"/>
    </location>
</feature>
<evidence type="ECO:0000256" key="5">
    <source>
        <dbReference type="ARBA" id="ARBA00023136"/>
    </source>
</evidence>
<name>A0A1I5MPJ3_9SPHN</name>
<accession>A0A1I5MPJ3</accession>
<feature type="transmembrane region" description="Helical" evidence="6">
    <location>
        <begin position="131"/>
        <end position="147"/>
    </location>
</feature>
<feature type="transmembrane region" description="Helical" evidence="6">
    <location>
        <begin position="317"/>
        <end position="336"/>
    </location>
</feature>
<feature type="transmembrane region" description="Helical" evidence="6">
    <location>
        <begin position="21"/>
        <end position="41"/>
    </location>
</feature>
<gene>
    <name evidence="7" type="ORF">SAMN04488060_1482</name>
</gene>
<protein>
    <submittedName>
        <fullName evidence="7">Membrane protein involved in the export of O-antigen and teichoic acid</fullName>
    </submittedName>
</protein>
<evidence type="ECO:0000256" key="3">
    <source>
        <dbReference type="ARBA" id="ARBA00022692"/>
    </source>
</evidence>
<dbReference type="InterPro" id="IPR002797">
    <property type="entry name" value="Polysacc_synth"/>
</dbReference>
<dbReference type="PANTHER" id="PTHR30250">
    <property type="entry name" value="PST FAMILY PREDICTED COLANIC ACID TRANSPORTER"/>
    <property type="match status" value="1"/>
</dbReference>
<feature type="transmembrane region" description="Helical" evidence="6">
    <location>
        <begin position="348"/>
        <end position="371"/>
    </location>
</feature>
<sequence length="443" mass="47821">MQPASEPAKRRDGLSNILRNLAWILGGKGFGAVCSFFYLAILARSLGLKDFGHFSLIFGTAQALVAVAGFQTWQTLVRFGAQPVLEEDHPRFGRLIWFCTSADVLGAITGCVIAALLYFGFAEILELNPEYVTMGFLFACALMWSRLTTPSGIVRVLGRFDVGMYIEAVVPTGRLIASGIILWTGASVGKFLFAWAFFDLLSAALYWIAARRLAPQAFHRRHFGHWNQMLRENEGVRSFFGVTYVATTLDAAVRQGPLLAVGYFLGTSAAGLYRLADQLAQGVKQFAVLIARAVLPEFAISSMADEAHRFEGLVRKVTRIAALAGVTVLVLAVFLGEPLLVLIGGSDYARGAVVLIPLAVGAAFELASVSYEPMLYSTGHAKYALRVRVLALAVLVGAILAFVSSGPVGVGWAVALAMSIFYLAMSATVWVILRQLRRKAAAA</sequence>
<keyword evidence="3 6" id="KW-0812">Transmembrane</keyword>
<evidence type="ECO:0000256" key="2">
    <source>
        <dbReference type="ARBA" id="ARBA00022475"/>
    </source>
</evidence>
<dbReference type="EMBL" id="FOWZ01000002">
    <property type="protein sequence ID" value="SFP11460.1"/>
    <property type="molecule type" value="Genomic_DNA"/>
</dbReference>
<feature type="transmembrane region" description="Helical" evidence="6">
    <location>
        <begin position="95"/>
        <end position="119"/>
    </location>
</feature>
<evidence type="ECO:0000313" key="7">
    <source>
        <dbReference type="EMBL" id="SFP11460.1"/>
    </source>
</evidence>
<dbReference type="Proteomes" id="UP000199331">
    <property type="component" value="Unassembled WGS sequence"/>
</dbReference>
<keyword evidence="8" id="KW-1185">Reference proteome</keyword>
<keyword evidence="5 6" id="KW-0472">Membrane</keyword>
<dbReference type="Pfam" id="PF01943">
    <property type="entry name" value="Polysacc_synt"/>
    <property type="match status" value="1"/>
</dbReference>
<comment type="subcellular location">
    <subcellularLocation>
        <location evidence="1">Cell membrane</location>
        <topology evidence="1">Multi-pass membrane protein</topology>
    </subcellularLocation>
</comment>
<dbReference type="PANTHER" id="PTHR30250:SF31">
    <property type="entry name" value="INNER MEMBRANE PROTEIN YGHQ"/>
    <property type="match status" value="1"/>
</dbReference>
<keyword evidence="2" id="KW-1003">Cell membrane</keyword>
<dbReference type="InterPro" id="IPR050833">
    <property type="entry name" value="Poly_Biosynth_Transport"/>
</dbReference>
<reference evidence="8" key="1">
    <citation type="submission" date="2016-10" db="EMBL/GenBank/DDBJ databases">
        <authorList>
            <person name="Varghese N."/>
            <person name="Submissions S."/>
        </authorList>
    </citation>
    <scope>NUCLEOTIDE SEQUENCE [LARGE SCALE GENOMIC DNA]</scope>
    <source>
        <strain evidence="8">CGMCC 1.7715</strain>
    </source>
</reference>
<dbReference type="GO" id="GO:0005886">
    <property type="term" value="C:plasma membrane"/>
    <property type="evidence" value="ECO:0007669"/>
    <property type="project" value="UniProtKB-SubCell"/>
</dbReference>
<dbReference type="OrthoDB" id="493991at2"/>
<dbReference type="AlphaFoldDB" id="A0A1I5MPJ3"/>
<evidence type="ECO:0000313" key="8">
    <source>
        <dbReference type="Proteomes" id="UP000199331"/>
    </source>
</evidence>
<proteinExistence type="predicted"/>